<dbReference type="Proteomes" id="UP000198510">
    <property type="component" value="Unassembled WGS sequence"/>
</dbReference>
<proteinExistence type="predicted"/>
<organism evidence="1 2">
    <name type="scientific">Catalinimonas alkaloidigena</name>
    <dbReference type="NCBI Taxonomy" id="1075417"/>
    <lineage>
        <taxon>Bacteria</taxon>
        <taxon>Pseudomonadati</taxon>
        <taxon>Bacteroidota</taxon>
        <taxon>Cytophagia</taxon>
        <taxon>Cytophagales</taxon>
        <taxon>Catalimonadaceae</taxon>
        <taxon>Catalinimonas</taxon>
    </lineage>
</organism>
<reference evidence="1 2" key="1">
    <citation type="submission" date="2016-10" db="EMBL/GenBank/DDBJ databases">
        <authorList>
            <person name="de Groot N.N."/>
        </authorList>
    </citation>
    <scope>NUCLEOTIDE SEQUENCE [LARGE SCALE GENOMIC DNA]</scope>
    <source>
        <strain evidence="1 2">DSM 25186</strain>
    </source>
</reference>
<dbReference type="AlphaFoldDB" id="A0A1G9E3A1"/>
<gene>
    <name evidence="1" type="ORF">SAMN05421823_103336</name>
</gene>
<name>A0A1G9E3A1_9BACT</name>
<evidence type="ECO:0000313" key="2">
    <source>
        <dbReference type="Proteomes" id="UP000198510"/>
    </source>
</evidence>
<keyword evidence="2" id="KW-1185">Reference proteome</keyword>
<dbReference type="STRING" id="1075417.SAMN05421823_103336"/>
<evidence type="ECO:0000313" key="1">
    <source>
        <dbReference type="EMBL" id="SDK70573.1"/>
    </source>
</evidence>
<sequence>MLGLFGLMAGCGLKLDRDVNEHQARFRTTDASELYFRNVRSTAYEAQELPGNQMRVYRMDDRSRATDRPVLNLAIALNWQYDEAYVLVEPNGWFPESDTLQVAWEQPDSLHSGLYTFAFGSKENHFRFASQLQRSLLRGDALYHQATDGTRTPLLAQKAEREIFRKTMIDYYRLVELD</sequence>
<dbReference type="EMBL" id="FNFO01000003">
    <property type="protein sequence ID" value="SDK70573.1"/>
    <property type="molecule type" value="Genomic_DNA"/>
</dbReference>
<accession>A0A1G9E3A1</accession>
<protein>
    <submittedName>
        <fullName evidence="1">Uncharacterized protein</fullName>
    </submittedName>
</protein>